<dbReference type="PANTHER" id="PTHR22981:SF7">
    <property type="entry name" value="3-HYDROXYISOBUTYRATE DEHYDROGENASE, MITOCHONDRIAL"/>
    <property type="match status" value="1"/>
</dbReference>
<evidence type="ECO:0000256" key="7">
    <source>
        <dbReference type="ARBA" id="ARBA00023027"/>
    </source>
</evidence>
<dbReference type="PIRSF" id="PIRSF000103">
    <property type="entry name" value="HIBADH"/>
    <property type="match status" value="1"/>
</dbReference>
<feature type="domain" description="6-phosphogluconate dehydrogenase NADP-binding" evidence="10">
    <location>
        <begin position="23"/>
        <end position="60"/>
    </location>
</feature>
<dbReference type="Pfam" id="PF14833">
    <property type="entry name" value="NAD_binding_11"/>
    <property type="match status" value="1"/>
</dbReference>
<dbReference type="FunFam" id="1.10.1040.10:FF:000006">
    <property type="entry name" value="3-hydroxyisobutyrate dehydrogenase"/>
    <property type="match status" value="1"/>
</dbReference>
<dbReference type="InterPro" id="IPR015815">
    <property type="entry name" value="HIBADH-related"/>
</dbReference>
<dbReference type="InterPro" id="IPR006115">
    <property type="entry name" value="6PGDH_NADP-bd"/>
</dbReference>
<evidence type="ECO:0000256" key="9">
    <source>
        <dbReference type="PIRSR" id="PIRSR000103-1"/>
    </source>
</evidence>
<dbReference type="InterPro" id="IPR013328">
    <property type="entry name" value="6PGD_dom2"/>
</dbReference>
<dbReference type="GO" id="GO:0006574">
    <property type="term" value="P:L-valine catabolic process"/>
    <property type="evidence" value="ECO:0007669"/>
    <property type="project" value="UniProtKB-UniPathway"/>
</dbReference>
<dbReference type="GO" id="GO:0005739">
    <property type="term" value="C:mitochondrion"/>
    <property type="evidence" value="ECO:0007669"/>
    <property type="project" value="TreeGrafter"/>
</dbReference>
<dbReference type="Proteomes" id="UP000694394">
    <property type="component" value="Chromosome 30"/>
</dbReference>
<evidence type="ECO:0000256" key="1">
    <source>
        <dbReference type="ARBA" id="ARBA00005109"/>
    </source>
</evidence>
<comment type="pathway">
    <text evidence="1">Amino-acid degradation; L-valine degradation.</text>
</comment>
<evidence type="ECO:0000313" key="13">
    <source>
        <dbReference type="Proteomes" id="UP000694394"/>
    </source>
</evidence>
<evidence type="ECO:0000256" key="2">
    <source>
        <dbReference type="ARBA" id="ARBA00006013"/>
    </source>
</evidence>
<dbReference type="GO" id="GO:0050661">
    <property type="term" value="F:NADP binding"/>
    <property type="evidence" value="ECO:0007669"/>
    <property type="project" value="InterPro"/>
</dbReference>
<dbReference type="EC" id="1.1.1.31" evidence="3"/>
<protein>
    <recommendedName>
        <fullName evidence="4">3-hydroxyisobutyrate dehydrogenase, mitochondrial</fullName>
        <ecNumber evidence="3">1.1.1.31</ecNumber>
    </recommendedName>
</protein>
<dbReference type="UniPathway" id="UPA00362"/>
<evidence type="ECO:0000259" key="11">
    <source>
        <dbReference type="Pfam" id="PF14833"/>
    </source>
</evidence>
<reference evidence="12" key="3">
    <citation type="submission" date="2025-09" db="UniProtKB">
        <authorList>
            <consortium name="Ensembl"/>
        </authorList>
    </citation>
    <scope>IDENTIFICATION</scope>
</reference>
<sequence length="271" mass="28264">MAASLRLPEAASTAGLAAVYSAGFIGLGNTGNPMAKNLMKHGYPLIVYDVFPEACKEFQDAVKKDSLLIDSGTIDPAVSKELAKEVEKMGAVFMDAPVSGGVGAARLGNLTFMVGGVEDAFAAAQELLGCMGSSLVYCGAVGTERAAKTCNNMLLAISMIGTAEAMNLGIGLGLDPKLLAKNLNMSSGRCWSSATYKPVPGVMEGVPSANDYQGGFGTTLMAKDLGLAQDSATSTKSPILLGSLAHQLYRMMCPKGYSKKDFSSVFQFLRE</sequence>
<dbReference type="InterPro" id="IPR008927">
    <property type="entry name" value="6-PGluconate_DH-like_C_sf"/>
</dbReference>
<evidence type="ECO:0000259" key="10">
    <source>
        <dbReference type="Pfam" id="PF03446"/>
    </source>
</evidence>
<dbReference type="GeneTree" id="ENSGT00940000155255"/>
<dbReference type="SUPFAM" id="SSF48179">
    <property type="entry name" value="6-phosphogluconate dehydrogenase C-terminal domain-like"/>
    <property type="match status" value="1"/>
</dbReference>
<evidence type="ECO:0000313" key="12">
    <source>
        <dbReference type="Ensembl" id="ENSMICP00000044019.1"/>
    </source>
</evidence>
<evidence type="ECO:0000256" key="8">
    <source>
        <dbReference type="ARBA" id="ARBA00049197"/>
    </source>
</evidence>
<dbReference type="Pfam" id="PF03446">
    <property type="entry name" value="NAD_binding_2"/>
    <property type="match status" value="2"/>
</dbReference>
<dbReference type="InterPro" id="IPR011548">
    <property type="entry name" value="HIBADH"/>
</dbReference>
<dbReference type="InterPro" id="IPR036291">
    <property type="entry name" value="NAD(P)-bd_dom_sf"/>
</dbReference>
<evidence type="ECO:0000256" key="5">
    <source>
        <dbReference type="ARBA" id="ARBA00022456"/>
    </source>
</evidence>
<keyword evidence="5" id="KW-0101">Branched-chain amino acid catabolism</keyword>
<dbReference type="InterPro" id="IPR029154">
    <property type="entry name" value="HIBADH-like_NADP-bd"/>
</dbReference>
<dbReference type="GO" id="GO:0051287">
    <property type="term" value="F:NAD binding"/>
    <property type="evidence" value="ECO:0007669"/>
    <property type="project" value="InterPro"/>
</dbReference>
<reference evidence="12" key="1">
    <citation type="submission" date="2016-12" db="EMBL/GenBank/DDBJ databases">
        <title>Mouse lemur reference genome and diversity panel.</title>
        <authorList>
            <person name="Harris R."/>
            <person name="Larsen P."/>
            <person name="Liu Y."/>
            <person name="Hughes D.S."/>
            <person name="Murali S."/>
            <person name="Raveendran M."/>
            <person name="Korchina V."/>
            <person name="Wang M."/>
            <person name="Jhangiani S."/>
            <person name="Bandaranaike D."/>
            <person name="Bellair M."/>
            <person name="Blankenburg K."/>
            <person name="Chao H."/>
            <person name="Dahdouli M."/>
            <person name="Dinh H."/>
            <person name="Doddapaneni H."/>
            <person name="English A."/>
            <person name="Firestine M."/>
            <person name="Gnanaolivu R."/>
            <person name="Gross S."/>
            <person name="Hernandez B."/>
            <person name="Javaid M."/>
            <person name="Jayaseelan J."/>
            <person name="Jones J."/>
            <person name="Khan Z."/>
            <person name="Kovar C."/>
            <person name="Kurapati P."/>
            <person name="Le B."/>
            <person name="Lee S."/>
            <person name="Li M."/>
            <person name="Mathew T."/>
            <person name="Narasimhan A."/>
            <person name="Ngo D."/>
            <person name="Nguyen L."/>
            <person name="Okwuonu G."/>
            <person name="Ongeri F."/>
            <person name="Osuji N."/>
            <person name="Pu L.-L."/>
            <person name="Puazo M."/>
            <person name="Quiroz J."/>
            <person name="Raj R."/>
            <person name="Rajbhandari K."/>
            <person name="Reid J.G."/>
            <person name="Santibanez J."/>
            <person name="Sexton D."/>
            <person name="Skinner E."/>
            <person name="Vee V."/>
            <person name="Weissenberger G."/>
            <person name="Wu Y."/>
            <person name="Xin Y."/>
            <person name="Han Y."/>
            <person name="Campbell C."/>
            <person name="Brown A."/>
            <person name="Sullivan B."/>
            <person name="Shelton J."/>
            <person name="Brown S."/>
            <person name="Dudchenko O."/>
            <person name="Machol I."/>
            <person name="Durand N."/>
            <person name="Shamim M."/>
            <person name="Lieberman A."/>
            <person name="Muzny D.M."/>
            <person name="Richards S."/>
            <person name="Yoder A."/>
            <person name="Worley K.C."/>
            <person name="Rogers J."/>
            <person name="Gibbs R.A."/>
        </authorList>
    </citation>
    <scope>NUCLEOTIDE SEQUENCE [LARGE SCALE GENOMIC DNA]</scope>
</reference>
<feature type="domain" description="6-phosphogluconate dehydrogenase NADP-binding" evidence="10">
    <location>
        <begin position="61"/>
        <end position="139"/>
    </location>
</feature>
<dbReference type="Ensembl" id="ENSMICT00000067578.1">
    <property type="protein sequence ID" value="ENSMICP00000044019.1"/>
    <property type="gene ID" value="ENSMICG00000032390.2"/>
</dbReference>
<dbReference type="Gene3D" id="1.10.1040.10">
    <property type="entry name" value="N-(1-d-carboxylethyl)-l-norvaline Dehydrogenase, domain 2"/>
    <property type="match status" value="1"/>
</dbReference>
<comment type="similarity">
    <text evidence="2">Belongs to the HIBADH-related family. 3-hydroxyisobutyrate dehydrogenase subfamily.</text>
</comment>
<keyword evidence="7" id="KW-0520">NAD</keyword>
<keyword evidence="6" id="KW-0560">Oxidoreductase</keyword>
<keyword evidence="13" id="KW-1185">Reference proteome</keyword>
<feature type="active site" evidence="9">
    <location>
        <position position="148"/>
    </location>
</feature>
<evidence type="ECO:0000256" key="3">
    <source>
        <dbReference type="ARBA" id="ARBA00012991"/>
    </source>
</evidence>
<dbReference type="EMBL" id="ABDC03032081">
    <property type="status" value="NOT_ANNOTATED_CDS"/>
    <property type="molecule type" value="Genomic_DNA"/>
</dbReference>
<dbReference type="NCBIfam" id="TIGR01692">
    <property type="entry name" value="HIBADH"/>
    <property type="match status" value="1"/>
</dbReference>
<organism evidence="12 13">
    <name type="scientific">Microcebus murinus</name>
    <name type="common">Gray mouse lemur</name>
    <name type="synonym">Lemur murinus</name>
    <dbReference type="NCBI Taxonomy" id="30608"/>
    <lineage>
        <taxon>Eukaryota</taxon>
        <taxon>Metazoa</taxon>
        <taxon>Chordata</taxon>
        <taxon>Craniata</taxon>
        <taxon>Vertebrata</taxon>
        <taxon>Euteleostomi</taxon>
        <taxon>Mammalia</taxon>
        <taxon>Eutheria</taxon>
        <taxon>Euarchontoglires</taxon>
        <taxon>Primates</taxon>
        <taxon>Strepsirrhini</taxon>
        <taxon>Lemuriformes</taxon>
        <taxon>Cheirogaleidae</taxon>
        <taxon>Microcebus</taxon>
    </lineage>
</organism>
<dbReference type="Gene3D" id="3.40.50.720">
    <property type="entry name" value="NAD(P)-binding Rossmann-like Domain"/>
    <property type="match status" value="2"/>
</dbReference>
<proteinExistence type="inferred from homology"/>
<comment type="catalytic activity">
    <reaction evidence="8">
        <text>3-hydroxy-2-methylpropanoate + NAD(+) = 2-methyl-3-oxopropanoate + NADH + H(+)</text>
        <dbReference type="Rhea" id="RHEA:17681"/>
        <dbReference type="ChEBI" id="CHEBI:11805"/>
        <dbReference type="ChEBI" id="CHEBI:15378"/>
        <dbReference type="ChEBI" id="CHEBI:57540"/>
        <dbReference type="ChEBI" id="CHEBI:57700"/>
        <dbReference type="ChEBI" id="CHEBI:57945"/>
        <dbReference type="EC" id="1.1.1.31"/>
    </reaction>
</comment>
<dbReference type="PANTHER" id="PTHR22981">
    <property type="entry name" value="3-HYDROXYISOBUTYRATE DEHYDROGENASE-RELATED"/>
    <property type="match status" value="1"/>
</dbReference>
<dbReference type="AlphaFoldDB" id="A0A8C5XZV7"/>
<reference evidence="12" key="2">
    <citation type="submission" date="2025-08" db="UniProtKB">
        <authorList>
            <consortium name="Ensembl"/>
        </authorList>
    </citation>
    <scope>IDENTIFICATION</scope>
</reference>
<dbReference type="SUPFAM" id="SSF51735">
    <property type="entry name" value="NAD(P)-binding Rossmann-fold domains"/>
    <property type="match status" value="1"/>
</dbReference>
<accession>A0A8C5XZV7</accession>
<evidence type="ECO:0000256" key="6">
    <source>
        <dbReference type="ARBA" id="ARBA00023002"/>
    </source>
</evidence>
<dbReference type="GO" id="GO:0008442">
    <property type="term" value="F:3-hydroxyisobutyrate dehydrogenase activity"/>
    <property type="evidence" value="ECO:0007669"/>
    <property type="project" value="UniProtKB-EC"/>
</dbReference>
<name>A0A8C5XZV7_MICMU</name>
<feature type="domain" description="3-hydroxyisobutyrate dehydrogenase-like NAD-binding" evidence="11">
    <location>
        <begin position="145"/>
        <end position="268"/>
    </location>
</feature>
<evidence type="ECO:0000256" key="4">
    <source>
        <dbReference type="ARBA" id="ARBA00016933"/>
    </source>
</evidence>